<evidence type="ECO:0000313" key="4">
    <source>
        <dbReference type="EMBL" id="MFM9413843.1"/>
    </source>
</evidence>
<dbReference type="EC" id="2.3.-.-" evidence="4"/>
<name>A0ABW9GZ57_9FIRM</name>
<accession>A0ABW9GZ57</accession>
<dbReference type="RefSeq" id="WP_408977458.1">
    <property type="nucleotide sequence ID" value="NZ_JBJUVG010000007.1"/>
</dbReference>
<evidence type="ECO:0000256" key="1">
    <source>
        <dbReference type="ARBA" id="ARBA00022679"/>
    </source>
</evidence>
<protein>
    <submittedName>
        <fullName evidence="4">GNAT family N-acetyltransferase</fullName>
        <ecNumber evidence="4">2.3.-.-</ecNumber>
    </submittedName>
</protein>
<keyword evidence="5" id="KW-1185">Reference proteome</keyword>
<dbReference type="Gene3D" id="3.40.630.30">
    <property type="match status" value="1"/>
</dbReference>
<dbReference type="CDD" id="cd04301">
    <property type="entry name" value="NAT_SF"/>
    <property type="match status" value="1"/>
</dbReference>
<dbReference type="InterPro" id="IPR016181">
    <property type="entry name" value="Acyl_CoA_acyltransferase"/>
</dbReference>
<keyword evidence="2 4" id="KW-0012">Acyltransferase</keyword>
<keyword evidence="1 4" id="KW-0808">Transferase</keyword>
<feature type="domain" description="N-acetyltransferase" evidence="3">
    <location>
        <begin position="1"/>
        <end position="170"/>
    </location>
</feature>
<dbReference type="GO" id="GO:0016746">
    <property type="term" value="F:acyltransferase activity"/>
    <property type="evidence" value="ECO:0007669"/>
    <property type="project" value="UniProtKB-KW"/>
</dbReference>
<comment type="caution">
    <text evidence="4">The sequence shown here is derived from an EMBL/GenBank/DDBJ whole genome shotgun (WGS) entry which is preliminary data.</text>
</comment>
<gene>
    <name evidence="4" type="ORF">ACKQTC_05650</name>
</gene>
<sequence>MPLRLAQTADLPTLLDIYNRARRLMHEAGNFQWDLAYPGRDRLENDIKKDQLYALTDDGKLVGAAALVPGPDPTYEVIREGAWLNNAPYWAIHRMVVDPACQGQGYASRMFQAVDALALDKGIHNCRVDTHAANQSMQHLISKQGYTYCGIITAIDGDDRLAYQKVLQAE</sequence>
<dbReference type="EMBL" id="JBJUVG010000007">
    <property type="protein sequence ID" value="MFM9413843.1"/>
    <property type="molecule type" value="Genomic_DNA"/>
</dbReference>
<dbReference type="PANTHER" id="PTHR43877">
    <property type="entry name" value="AMINOALKYLPHOSPHONATE N-ACETYLTRANSFERASE-RELATED-RELATED"/>
    <property type="match status" value="1"/>
</dbReference>
<dbReference type="InterPro" id="IPR000182">
    <property type="entry name" value="GNAT_dom"/>
</dbReference>
<dbReference type="InterPro" id="IPR050832">
    <property type="entry name" value="Bact_Acetyltransf"/>
</dbReference>
<dbReference type="Pfam" id="PF00583">
    <property type="entry name" value="Acetyltransf_1"/>
    <property type="match status" value="1"/>
</dbReference>
<dbReference type="PANTHER" id="PTHR43877:SF2">
    <property type="entry name" value="AMINOALKYLPHOSPHONATE N-ACETYLTRANSFERASE-RELATED"/>
    <property type="match status" value="1"/>
</dbReference>
<dbReference type="Proteomes" id="UP001631949">
    <property type="component" value="Unassembled WGS sequence"/>
</dbReference>
<evidence type="ECO:0000313" key="5">
    <source>
        <dbReference type="Proteomes" id="UP001631949"/>
    </source>
</evidence>
<dbReference type="PROSITE" id="PS51186">
    <property type="entry name" value="GNAT"/>
    <property type="match status" value="1"/>
</dbReference>
<proteinExistence type="predicted"/>
<organism evidence="4 5">
    <name type="scientific">Peptococcus simiae</name>
    <dbReference type="NCBI Taxonomy" id="1643805"/>
    <lineage>
        <taxon>Bacteria</taxon>
        <taxon>Bacillati</taxon>
        <taxon>Bacillota</taxon>
        <taxon>Clostridia</taxon>
        <taxon>Eubacteriales</taxon>
        <taxon>Peptococcaceae</taxon>
        <taxon>Peptococcus</taxon>
    </lineage>
</organism>
<evidence type="ECO:0000256" key="2">
    <source>
        <dbReference type="ARBA" id="ARBA00023315"/>
    </source>
</evidence>
<evidence type="ECO:0000259" key="3">
    <source>
        <dbReference type="PROSITE" id="PS51186"/>
    </source>
</evidence>
<reference evidence="4 5" key="1">
    <citation type="journal article" date="2016" name="Int. J. Syst. Evol. Microbiol.">
        <title>Peptococcus simiae sp. nov., isolated from rhesus macaque faeces and emended description of the genus Peptococcus.</title>
        <authorList>
            <person name="Shkoporov A.N."/>
            <person name="Efimov B.A."/>
            <person name="Kondova I."/>
            <person name="Ouwerling B."/>
            <person name="Chaplin A.V."/>
            <person name="Shcherbakova V.A."/>
            <person name="Langermans J.A.M."/>
        </authorList>
    </citation>
    <scope>NUCLEOTIDE SEQUENCE [LARGE SCALE GENOMIC DNA]</scope>
    <source>
        <strain evidence="4 5">M108</strain>
    </source>
</reference>
<dbReference type="SUPFAM" id="SSF55729">
    <property type="entry name" value="Acyl-CoA N-acyltransferases (Nat)"/>
    <property type="match status" value="1"/>
</dbReference>